<gene>
    <name evidence="1" type="ORF">BDU57DRAFT_563116</name>
</gene>
<keyword evidence="2" id="KW-1185">Reference proteome</keyword>
<name>A0A6A5R5U5_AMPQU</name>
<reference evidence="1" key="1">
    <citation type="journal article" date="2020" name="Stud. Mycol.">
        <title>101 Dothideomycetes genomes: a test case for predicting lifestyles and emergence of pathogens.</title>
        <authorList>
            <person name="Haridas S."/>
            <person name="Albert R."/>
            <person name="Binder M."/>
            <person name="Bloem J."/>
            <person name="Labutti K."/>
            <person name="Salamov A."/>
            <person name="Andreopoulos B."/>
            <person name="Baker S."/>
            <person name="Barry K."/>
            <person name="Bills G."/>
            <person name="Bluhm B."/>
            <person name="Cannon C."/>
            <person name="Castanera R."/>
            <person name="Culley D."/>
            <person name="Daum C."/>
            <person name="Ezra D."/>
            <person name="Gonzalez J."/>
            <person name="Henrissat B."/>
            <person name="Kuo A."/>
            <person name="Liang C."/>
            <person name="Lipzen A."/>
            <person name="Lutzoni F."/>
            <person name="Magnuson J."/>
            <person name="Mondo S."/>
            <person name="Nolan M."/>
            <person name="Ohm R."/>
            <person name="Pangilinan J."/>
            <person name="Park H.-J."/>
            <person name="Ramirez L."/>
            <person name="Alfaro M."/>
            <person name="Sun H."/>
            <person name="Tritt A."/>
            <person name="Yoshinaga Y."/>
            <person name="Zwiers L.-H."/>
            <person name="Turgeon B."/>
            <person name="Goodwin S."/>
            <person name="Spatafora J."/>
            <person name="Crous P."/>
            <person name="Grigoriev I."/>
        </authorList>
    </citation>
    <scope>NUCLEOTIDE SEQUENCE</scope>
    <source>
        <strain evidence="1">HMLAC05119</strain>
    </source>
</reference>
<evidence type="ECO:0000313" key="2">
    <source>
        <dbReference type="Proteomes" id="UP000800096"/>
    </source>
</evidence>
<protein>
    <submittedName>
        <fullName evidence="1">Uncharacterized protein</fullName>
    </submittedName>
</protein>
<proteinExistence type="predicted"/>
<dbReference type="Proteomes" id="UP000800096">
    <property type="component" value="Unassembled WGS sequence"/>
</dbReference>
<evidence type="ECO:0000313" key="1">
    <source>
        <dbReference type="EMBL" id="KAF1921287.1"/>
    </source>
</evidence>
<sequence length="174" mass="19212">MHARSDQLWVLQQTVVFSSVRHSIHSIVHQTLPESPSQEISPRVLTKKRPTLSLESAQSLSCDRFSAAAAGAWCSRMCGKMSIGPEMGRGIVWGWQIVLSTAGRKRCYEPSGTPSTFEGGCVFRFWASWDSLERVGLVLGTVFLAQFYLLVVMPGDCWRIERVGIIVGASSMSC</sequence>
<organism evidence="1 2">
    <name type="scientific">Ampelomyces quisqualis</name>
    <name type="common">Powdery mildew agent</name>
    <dbReference type="NCBI Taxonomy" id="50730"/>
    <lineage>
        <taxon>Eukaryota</taxon>
        <taxon>Fungi</taxon>
        <taxon>Dikarya</taxon>
        <taxon>Ascomycota</taxon>
        <taxon>Pezizomycotina</taxon>
        <taxon>Dothideomycetes</taxon>
        <taxon>Pleosporomycetidae</taxon>
        <taxon>Pleosporales</taxon>
        <taxon>Pleosporineae</taxon>
        <taxon>Phaeosphaeriaceae</taxon>
        <taxon>Ampelomyces</taxon>
    </lineage>
</organism>
<dbReference type="AlphaFoldDB" id="A0A6A5R5U5"/>
<accession>A0A6A5R5U5</accession>
<dbReference type="EMBL" id="ML979132">
    <property type="protein sequence ID" value="KAF1921287.1"/>
    <property type="molecule type" value="Genomic_DNA"/>
</dbReference>